<dbReference type="EMBL" id="JBJQOH010000004">
    <property type="protein sequence ID" value="KAL3689161.1"/>
    <property type="molecule type" value="Genomic_DNA"/>
</dbReference>
<evidence type="ECO:0000259" key="2">
    <source>
        <dbReference type="Pfam" id="PF04937"/>
    </source>
</evidence>
<evidence type="ECO:0000313" key="3">
    <source>
        <dbReference type="EMBL" id="KAL3689161.1"/>
    </source>
</evidence>
<feature type="domain" description="DUF659" evidence="2">
    <location>
        <begin position="8"/>
        <end position="126"/>
    </location>
</feature>
<accession>A0ABD3HE49</accession>
<organism evidence="3 4">
    <name type="scientific">Riccia sorocarpa</name>
    <dbReference type="NCBI Taxonomy" id="122646"/>
    <lineage>
        <taxon>Eukaryota</taxon>
        <taxon>Viridiplantae</taxon>
        <taxon>Streptophyta</taxon>
        <taxon>Embryophyta</taxon>
        <taxon>Marchantiophyta</taxon>
        <taxon>Marchantiopsida</taxon>
        <taxon>Marchantiidae</taxon>
        <taxon>Marchantiales</taxon>
        <taxon>Ricciaceae</taxon>
        <taxon>Riccia</taxon>
    </lineage>
</organism>
<dbReference type="PANTHER" id="PTHR32166:SF123">
    <property type="entry name" value="BED-TYPE DOMAIN-CONTAINING PROTEIN"/>
    <property type="match status" value="1"/>
</dbReference>
<dbReference type="Pfam" id="PF04937">
    <property type="entry name" value="DUF659"/>
    <property type="match status" value="1"/>
</dbReference>
<dbReference type="InterPro" id="IPR007021">
    <property type="entry name" value="DUF659"/>
</dbReference>
<gene>
    <name evidence="3" type="ORF">R1sor_015470</name>
</gene>
<feature type="region of interest" description="Disordered" evidence="1">
    <location>
        <begin position="332"/>
        <end position="356"/>
    </location>
</feature>
<dbReference type="InterPro" id="IPR012337">
    <property type="entry name" value="RNaseH-like_sf"/>
</dbReference>
<protein>
    <recommendedName>
        <fullName evidence="2">DUF659 domain-containing protein</fullName>
    </recommendedName>
</protein>
<evidence type="ECO:0000313" key="4">
    <source>
        <dbReference type="Proteomes" id="UP001633002"/>
    </source>
</evidence>
<sequence length="588" mass="65955">MFQKLIWDKITISCDGWTNVSGRPQMNILDVNRFGETVHCHVDGSNEVKSGVLIAGHIKKAIEERGPENVLQFVADNASANTLAGKLVRDTYPHVIFGGCVAHGLDLLMEDIGKFDWVKSVVIECKTFIQFVKNHHMPHAMFLDHFSNGASLLKPAATRFATNCIMLDRAYTLKGPLSRMVISDRWRNWLSDPSRPANVREGAEHLKTTVLYDEFWDKITGENLRQYLRSVDRELDGIACMDTSIWTQEHREKAMSEECRNAPMLWWAQAGRNAPLLRVIAMNILGLTSNPRDAWIPDEVLEATGPEIGLSTGERVRIKTWDWIEPVSEDEVLDEKLQERSSRDNPQRDGQSESNVDPVENVIYYDDIGDHDFPDDSSLQVEDPMVLSGMEIGEEDGLDDYFNISSNWIDQDSIARYTTVDAIDTRKARALGVSENQVVELNKKFGNRVFPKVTLNVPGVTVMSKKIRILKEIYSIPVERTTTDRTSKRPRAPSRLKPTNASAGSPTREDDRGLGRNVNPRSTDDSSLPRGETSLPTTEPSSPGGETSSPGGETSSPRADNSSPRARTLRNLPVVDYRIQLNPPNVFR</sequence>
<reference evidence="3 4" key="1">
    <citation type="submission" date="2024-09" db="EMBL/GenBank/DDBJ databases">
        <title>Chromosome-scale assembly of Riccia sorocarpa.</title>
        <authorList>
            <person name="Paukszto L."/>
        </authorList>
    </citation>
    <scope>NUCLEOTIDE SEQUENCE [LARGE SCALE GENOMIC DNA]</scope>
    <source>
        <strain evidence="3">LP-2024</strain>
        <tissue evidence="3">Aerial parts of the thallus</tissue>
    </source>
</reference>
<feature type="compositionally biased region" description="Basic and acidic residues" evidence="1">
    <location>
        <begin position="334"/>
        <end position="351"/>
    </location>
</feature>
<dbReference type="Proteomes" id="UP001633002">
    <property type="component" value="Unassembled WGS sequence"/>
</dbReference>
<dbReference type="SUPFAM" id="SSF53098">
    <property type="entry name" value="Ribonuclease H-like"/>
    <property type="match status" value="1"/>
</dbReference>
<name>A0ABD3HE49_9MARC</name>
<feature type="compositionally biased region" description="Low complexity" evidence="1">
    <location>
        <begin position="536"/>
        <end position="557"/>
    </location>
</feature>
<dbReference type="PANTHER" id="PTHR32166">
    <property type="entry name" value="OSJNBA0013A04.12 PROTEIN"/>
    <property type="match status" value="1"/>
</dbReference>
<proteinExistence type="predicted"/>
<comment type="caution">
    <text evidence="3">The sequence shown here is derived from an EMBL/GenBank/DDBJ whole genome shotgun (WGS) entry which is preliminary data.</text>
</comment>
<feature type="region of interest" description="Disordered" evidence="1">
    <location>
        <begin position="480"/>
        <end position="573"/>
    </location>
</feature>
<dbReference type="AlphaFoldDB" id="A0ABD3HE49"/>
<keyword evidence="4" id="KW-1185">Reference proteome</keyword>
<evidence type="ECO:0000256" key="1">
    <source>
        <dbReference type="SAM" id="MobiDB-lite"/>
    </source>
</evidence>